<name>A0ABN9Y6V9_9DINO</name>
<evidence type="ECO:0008006" key="3">
    <source>
        <dbReference type="Google" id="ProtNLM"/>
    </source>
</evidence>
<evidence type="ECO:0000313" key="2">
    <source>
        <dbReference type="Proteomes" id="UP001189429"/>
    </source>
</evidence>
<keyword evidence="2" id="KW-1185">Reference proteome</keyword>
<organism evidence="1 2">
    <name type="scientific">Prorocentrum cordatum</name>
    <dbReference type="NCBI Taxonomy" id="2364126"/>
    <lineage>
        <taxon>Eukaryota</taxon>
        <taxon>Sar</taxon>
        <taxon>Alveolata</taxon>
        <taxon>Dinophyceae</taxon>
        <taxon>Prorocentrales</taxon>
        <taxon>Prorocentraceae</taxon>
        <taxon>Prorocentrum</taxon>
    </lineage>
</organism>
<dbReference type="EMBL" id="CAUYUJ010021985">
    <property type="protein sequence ID" value="CAK0908283.1"/>
    <property type="molecule type" value="Genomic_DNA"/>
</dbReference>
<dbReference type="PROSITE" id="PS52008">
    <property type="entry name" value="GH81"/>
    <property type="match status" value="1"/>
</dbReference>
<dbReference type="PANTHER" id="PTHR31983:SF0">
    <property type="entry name" value="GLUCAN ENDO-1,3-BETA-D-GLUCOSIDASE 2"/>
    <property type="match status" value="1"/>
</dbReference>
<dbReference type="PANTHER" id="PTHR31983">
    <property type="entry name" value="ENDO-1,3(4)-BETA-GLUCANASE 1"/>
    <property type="match status" value="1"/>
</dbReference>
<proteinExistence type="predicted"/>
<reference evidence="1" key="1">
    <citation type="submission" date="2023-10" db="EMBL/GenBank/DDBJ databases">
        <authorList>
            <person name="Chen Y."/>
            <person name="Shah S."/>
            <person name="Dougan E. K."/>
            <person name="Thang M."/>
            <person name="Chan C."/>
        </authorList>
    </citation>
    <scope>NUCLEOTIDE SEQUENCE [LARGE SCALE GENOMIC DNA]</scope>
</reference>
<dbReference type="Gene3D" id="2.70.98.30">
    <property type="entry name" value="Golgi alpha-mannosidase II, domain 4"/>
    <property type="match status" value="1"/>
</dbReference>
<accession>A0ABN9Y6V9</accession>
<dbReference type="InterPro" id="IPR005200">
    <property type="entry name" value="Endo-beta-glucanase"/>
</dbReference>
<protein>
    <recommendedName>
        <fullName evidence="3">Phospholipase B-like</fullName>
    </recommendedName>
</protein>
<comment type="caution">
    <text evidence="1">The sequence shown here is derived from an EMBL/GenBank/DDBJ whole genome shotgun (WGS) entry which is preliminary data.</text>
</comment>
<gene>
    <name evidence="1" type="ORF">PCOR1329_LOCUS82996</name>
</gene>
<sequence length="159" mass="17210">MARLLALAAAGPFPQFGRCAEVKPLSAVDPAELFSVVDNRKEGGTPGWALSEHALPLPTNAWWENLAMAGDTSSPEANVFQMPYVIMADDRGLHAMQPFTTGVTTQGFDKVEALSLSAQEYPKGPRASSWDELGVTLNWPMRDPKQGVKVPLVRGSPYI</sequence>
<dbReference type="Proteomes" id="UP001189429">
    <property type="component" value="Unassembled WGS sequence"/>
</dbReference>
<evidence type="ECO:0000313" key="1">
    <source>
        <dbReference type="EMBL" id="CAK0908283.1"/>
    </source>
</evidence>